<dbReference type="InterPro" id="IPR014001">
    <property type="entry name" value="Helicase_ATP-bd"/>
</dbReference>
<dbReference type="GO" id="GO:0004386">
    <property type="term" value="F:helicase activity"/>
    <property type="evidence" value="ECO:0007669"/>
    <property type="project" value="UniProtKB-KW"/>
</dbReference>
<dbReference type="InterPro" id="IPR038718">
    <property type="entry name" value="SNF2-like_sf"/>
</dbReference>
<dbReference type="InterPro" id="IPR049730">
    <property type="entry name" value="SNF2/RAD54-like_C"/>
</dbReference>
<name>A0ABT4SXP1_9ACTN</name>
<keyword evidence="4" id="KW-0347">Helicase</keyword>
<dbReference type="CDD" id="cd18793">
    <property type="entry name" value="SF2_C_SNF"/>
    <property type="match status" value="1"/>
</dbReference>
<dbReference type="SMART" id="SM00487">
    <property type="entry name" value="DEXDc"/>
    <property type="match status" value="1"/>
</dbReference>
<dbReference type="CDD" id="cd17919">
    <property type="entry name" value="DEXHc_Snf"/>
    <property type="match status" value="1"/>
</dbReference>
<gene>
    <name evidence="4" type="ORF">OUY24_15290</name>
</gene>
<dbReference type="InterPro" id="IPR000330">
    <property type="entry name" value="SNF2_N"/>
</dbReference>
<reference evidence="4 5" key="1">
    <citation type="submission" date="2022-11" db="EMBL/GenBank/DDBJ databases">
        <title>Nonomuraea corallina sp. nov., a new species of the genus Nonomuraea isolated from sea side sediment in Thai sea.</title>
        <authorList>
            <person name="Ngamcharungchit C."/>
            <person name="Matsumoto A."/>
            <person name="Suriyachadkun C."/>
            <person name="Panbangred W."/>
            <person name="Inahashi Y."/>
            <person name="Intra B."/>
        </authorList>
    </citation>
    <scope>NUCLEOTIDE SEQUENCE [LARGE SCALE GENOMIC DNA]</scope>
    <source>
        <strain evidence="4 5">DSM 43553</strain>
    </source>
</reference>
<comment type="caution">
    <text evidence="4">The sequence shown here is derived from an EMBL/GenBank/DDBJ whole genome shotgun (WGS) entry which is preliminary data.</text>
</comment>
<evidence type="ECO:0000313" key="4">
    <source>
        <dbReference type="EMBL" id="MDA0641994.1"/>
    </source>
</evidence>
<dbReference type="Proteomes" id="UP001212498">
    <property type="component" value="Unassembled WGS sequence"/>
</dbReference>
<dbReference type="RefSeq" id="WP_271276662.1">
    <property type="nucleotide sequence ID" value="NZ_BAABFD010000006.1"/>
</dbReference>
<organism evidence="4 5">
    <name type="scientific">Nonomuraea ferruginea</name>
    <dbReference type="NCBI Taxonomy" id="46174"/>
    <lineage>
        <taxon>Bacteria</taxon>
        <taxon>Bacillati</taxon>
        <taxon>Actinomycetota</taxon>
        <taxon>Actinomycetes</taxon>
        <taxon>Streptosporangiales</taxon>
        <taxon>Streptosporangiaceae</taxon>
        <taxon>Nonomuraea</taxon>
    </lineage>
</organism>
<dbReference type="Gene3D" id="3.40.50.10810">
    <property type="entry name" value="Tandem AAA-ATPase domain"/>
    <property type="match status" value="1"/>
</dbReference>
<keyword evidence="4" id="KW-0547">Nucleotide-binding</keyword>
<evidence type="ECO:0000313" key="5">
    <source>
        <dbReference type="Proteomes" id="UP001212498"/>
    </source>
</evidence>
<accession>A0ABT4SXP1</accession>
<dbReference type="Pfam" id="PF00271">
    <property type="entry name" value="Helicase_C"/>
    <property type="match status" value="1"/>
</dbReference>
<dbReference type="PANTHER" id="PTHR10799">
    <property type="entry name" value="SNF2/RAD54 HELICASE FAMILY"/>
    <property type="match status" value="1"/>
</dbReference>
<dbReference type="PROSITE" id="PS51194">
    <property type="entry name" value="HELICASE_CTER"/>
    <property type="match status" value="1"/>
</dbReference>
<dbReference type="Pfam" id="PF00176">
    <property type="entry name" value="SNF2-rel_dom"/>
    <property type="match status" value="1"/>
</dbReference>
<feature type="domain" description="Helicase C-terminal" evidence="3">
    <location>
        <begin position="533"/>
        <end position="696"/>
    </location>
</feature>
<dbReference type="SMART" id="SM00490">
    <property type="entry name" value="HELICc"/>
    <property type="match status" value="1"/>
</dbReference>
<sequence>MEPPSAGDVRDLLRRARRLLGDARDLVVEHERAVAEVRDALGPLRDRQAEAELDAMPVSRLKDVTSGRLRIGALEEAGYTTVRSVLRAMPYELQKLPGVGPQTRKQAQKAAEGIALATRRSRTVHIDVDDRDAETTRLLLALHRLVAVGPELPRARRTAEAVGGRLRELIPQARPIGSWLRRLLSGSRRRARAERAVERIAALLAGETETRLLIAQATTDLLRPPPDGALAWIDFEIHAADYYNLLAELSALAPSDRTAAEGFLPGDLAERVREQELDDTLRRVSLRGYQAFGARFALAQRRVILGDDMGLGKTIQAIAVMAHLHARGTTHSLVVCPASVLVNWLREIETRSSLKTYRLHGDDRRLAHAAWLERGGVAVTTYAGLHTLEIEPRVGVLVVDEAHYVKNRQARRSKAVAGWCDRVGRVLFMTGTPMENRIEEFRSLVDYLQPGLSGTVGVNDSAQAFRRAVAPVYLRRNQQDVVTELPDLVHMDEWEEFSTADAEAYRDAVASGRFMTMRRAAYAVPEKSAKLERLRELVDEAAEAELKVVVFSYFRDVLAAVGQALGSPVHGPLSGELAPERRQGVIDAFTAARGHAVLLAQIQTGGVGLNLQAASVVIICEPQVKPTMESQAVARAYRMGQVRRVQVHRLLTPDSMDERLLEIMNAKATLFDAYARRSHLAESTPDAIDISEETLAEQIVREERQRLAAG</sequence>
<keyword evidence="5" id="KW-1185">Reference proteome</keyword>
<feature type="domain" description="Helicase ATP-binding" evidence="2">
    <location>
        <begin position="294"/>
        <end position="451"/>
    </location>
</feature>
<dbReference type="Gene3D" id="1.10.150.20">
    <property type="entry name" value="5' to 3' exonuclease, C-terminal subdomain"/>
    <property type="match status" value="1"/>
</dbReference>
<evidence type="ECO:0000259" key="3">
    <source>
        <dbReference type="PROSITE" id="PS51194"/>
    </source>
</evidence>
<keyword evidence="4" id="KW-0067">ATP-binding</keyword>
<evidence type="ECO:0000259" key="2">
    <source>
        <dbReference type="PROSITE" id="PS51192"/>
    </source>
</evidence>
<protein>
    <submittedName>
        <fullName evidence="4">DEAD/DEAH box helicase</fullName>
    </submittedName>
</protein>
<dbReference type="InterPro" id="IPR027417">
    <property type="entry name" value="P-loop_NTPase"/>
</dbReference>
<dbReference type="EMBL" id="JAPNUD010000033">
    <property type="protein sequence ID" value="MDA0641994.1"/>
    <property type="molecule type" value="Genomic_DNA"/>
</dbReference>
<evidence type="ECO:0000256" key="1">
    <source>
        <dbReference type="ARBA" id="ARBA00022801"/>
    </source>
</evidence>
<dbReference type="InterPro" id="IPR001650">
    <property type="entry name" value="Helicase_C-like"/>
</dbReference>
<dbReference type="SUPFAM" id="SSF52540">
    <property type="entry name" value="P-loop containing nucleoside triphosphate hydrolases"/>
    <property type="match status" value="2"/>
</dbReference>
<dbReference type="Gene3D" id="3.40.50.300">
    <property type="entry name" value="P-loop containing nucleotide triphosphate hydrolases"/>
    <property type="match status" value="1"/>
</dbReference>
<dbReference type="PROSITE" id="PS51192">
    <property type="entry name" value="HELICASE_ATP_BIND_1"/>
    <property type="match status" value="1"/>
</dbReference>
<keyword evidence="1" id="KW-0378">Hydrolase</keyword>
<proteinExistence type="predicted"/>